<sequence>MNKGRELLTKTAEKSAHPREGGDPEEACPLSANRFRGGRKVSRRRARRQRFQADPRLRGDERWKAKDMTASLARLLKFCAAVAAAAAAASPAAAQDMSPASDVTRYVIDSALLMAAGFAALVVIAGFALRDIGMSRTQNAPQVCLRTIGALAISVFAFWVVGYHLLFSIESGGFLGPFQSWAPADDDPGAVGRASGAHWFFHASLAAIGAVIVSSAISERVRLWPFVFFAAIWAGLIYPIAASWVWGGGYFADEWSFRDYGGAAAVHLSAGSAALAAVIVTGPRPGRFGQGPTRPQMSTALPLSAFGLMLSAAALIFVMIGLGGSLSSAEAAITAGVLAANAMIASGAGALAAMILTQTVYRRTGLVSAMTGAVAGIVSIAADPISPALWQAAMIGAIGGVIVTVTPPFLDRFRIDDAGLVVPAHCFCGAWGTIVAFWMTERIWLPGQLLGTLATAGFSFVMSLLIWTALKYTIGVRSAPPEAPPL</sequence>
<keyword evidence="9" id="KW-1185">Reference proteome</keyword>
<feature type="region of interest" description="Disordered" evidence="5">
    <location>
        <begin position="1"/>
        <end position="53"/>
    </location>
</feature>
<dbReference type="PANTHER" id="PTHR11730:SF62">
    <property type="entry name" value="AMMONIUM TRANSPORTER SLL1017-RELATED"/>
    <property type="match status" value="1"/>
</dbReference>
<reference evidence="8 9" key="1">
    <citation type="submission" date="2017-12" db="EMBL/GenBank/DDBJ databases">
        <authorList>
            <person name="Hurst M.R.H."/>
        </authorList>
    </citation>
    <scope>NUCLEOTIDE SEQUENCE [LARGE SCALE GENOMIC DNA]</scope>
    <source>
        <strain evidence="8 9">SY-3-19</strain>
    </source>
</reference>
<feature type="transmembrane region" description="Helical" evidence="6">
    <location>
        <begin position="106"/>
        <end position="129"/>
    </location>
</feature>
<dbReference type="OrthoDB" id="9814202at2"/>
<evidence type="ECO:0000256" key="1">
    <source>
        <dbReference type="ARBA" id="ARBA00004141"/>
    </source>
</evidence>
<dbReference type="Gene3D" id="1.10.3430.10">
    <property type="entry name" value="Ammonium transporter AmtB like domains"/>
    <property type="match status" value="1"/>
</dbReference>
<evidence type="ECO:0000256" key="5">
    <source>
        <dbReference type="SAM" id="MobiDB-lite"/>
    </source>
</evidence>
<dbReference type="Proteomes" id="UP000239504">
    <property type="component" value="Unassembled WGS sequence"/>
</dbReference>
<feature type="domain" description="Ammonium transporter AmtB-like" evidence="7">
    <location>
        <begin position="118"/>
        <end position="477"/>
    </location>
</feature>
<feature type="transmembrane region" description="Helical" evidence="6">
    <location>
        <begin position="260"/>
        <end position="280"/>
    </location>
</feature>
<name>A0A2S7K6U1_9PROT</name>
<evidence type="ECO:0000259" key="7">
    <source>
        <dbReference type="Pfam" id="PF00909"/>
    </source>
</evidence>
<feature type="compositionally biased region" description="Basic residues" evidence="5">
    <location>
        <begin position="36"/>
        <end position="50"/>
    </location>
</feature>
<feature type="compositionally biased region" description="Basic and acidic residues" evidence="5">
    <location>
        <begin position="1"/>
        <end position="22"/>
    </location>
</feature>
<evidence type="ECO:0000256" key="3">
    <source>
        <dbReference type="ARBA" id="ARBA00022989"/>
    </source>
</evidence>
<dbReference type="AlphaFoldDB" id="A0A2S7K6U1"/>
<evidence type="ECO:0000256" key="2">
    <source>
        <dbReference type="ARBA" id="ARBA00022692"/>
    </source>
</evidence>
<keyword evidence="2 6" id="KW-0812">Transmembrane</keyword>
<feature type="transmembrane region" description="Helical" evidence="6">
    <location>
        <begin position="224"/>
        <end position="248"/>
    </location>
</feature>
<dbReference type="InterPro" id="IPR024041">
    <property type="entry name" value="NH4_transpt_AmtB-like_dom"/>
</dbReference>
<dbReference type="PANTHER" id="PTHR11730">
    <property type="entry name" value="AMMONIUM TRANSPORTER"/>
    <property type="match status" value="1"/>
</dbReference>
<keyword evidence="4 6" id="KW-0472">Membrane</keyword>
<comment type="subcellular location">
    <subcellularLocation>
        <location evidence="1">Membrane</location>
        <topology evidence="1">Multi-pass membrane protein</topology>
    </subcellularLocation>
</comment>
<evidence type="ECO:0000313" key="8">
    <source>
        <dbReference type="EMBL" id="PQA88234.1"/>
    </source>
</evidence>
<feature type="transmembrane region" description="Helical" evidence="6">
    <location>
        <begin position="75"/>
        <end position="94"/>
    </location>
</feature>
<feature type="transmembrane region" description="Helical" evidence="6">
    <location>
        <begin position="300"/>
        <end position="320"/>
    </location>
</feature>
<evidence type="ECO:0000256" key="6">
    <source>
        <dbReference type="SAM" id="Phobius"/>
    </source>
</evidence>
<protein>
    <recommendedName>
        <fullName evidence="7">Ammonium transporter AmtB-like domain-containing protein</fullName>
    </recommendedName>
</protein>
<feature type="transmembrane region" description="Helical" evidence="6">
    <location>
        <begin position="199"/>
        <end position="217"/>
    </location>
</feature>
<comment type="caution">
    <text evidence="8">The sequence shown here is derived from an EMBL/GenBank/DDBJ whole genome shotgun (WGS) entry which is preliminary data.</text>
</comment>
<proteinExistence type="predicted"/>
<feature type="transmembrane region" description="Helical" evidence="6">
    <location>
        <begin position="332"/>
        <end position="357"/>
    </location>
</feature>
<evidence type="ECO:0000313" key="9">
    <source>
        <dbReference type="Proteomes" id="UP000239504"/>
    </source>
</evidence>
<evidence type="ECO:0000256" key="4">
    <source>
        <dbReference type="ARBA" id="ARBA00023136"/>
    </source>
</evidence>
<dbReference type="Pfam" id="PF00909">
    <property type="entry name" value="Ammonium_transp"/>
    <property type="match status" value="1"/>
</dbReference>
<feature type="transmembrane region" description="Helical" evidence="6">
    <location>
        <begin position="364"/>
        <end position="382"/>
    </location>
</feature>
<dbReference type="GO" id="GO:0097272">
    <property type="term" value="P:ammonium homeostasis"/>
    <property type="evidence" value="ECO:0007669"/>
    <property type="project" value="TreeGrafter"/>
</dbReference>
<feature type="transmembrane region" description="Helical" evidence="6">
    <location>
        <begin position="388"/>
        <end position="406"/>
    </location>
</feature>
<feature type="transmembrane region" description="Helical" evidence="6">
    <location>
        <begin position="150"/>
        <end position="169"/>
    </location>
</feature>
<keyword evidence="3 6" id="KW-1133">Transmembrane helix</keyword>
<organism evidence="8 9">
    <name type="scientific">Hyphococcus luteus</name>
    <dbReference type="NCBI Taxonomy" id="2058213"/>
    <lineage>
        <taxon>Bacteria</taxon>
        <taxon>Pseudomonadati</taxon>
        <taxon>Pseudomonadota</taxon>
        <taxon>Alphaproteobacteria</taxon>
        <taxon>Parvularculales</taxon>
        <taxon>Parvularculaceae</taxon>
        <taxon>Hyphococcus</taxon>
    </lineage>
</organism>
<dbReference type="GO" id="GO:0016020">
    <property type="term" value="C:membrane"/>
    <property type="evidence" value="ECO:0007669"/>
    <property type="project" value="UniProtKB-SubCell"/>
</dbReference>
<accession>A0A2S7K6U1</accession>
<dbReference type="SUPFAM" id="SSF111352">
    <property type="entry name" value="Ammonium transporter"/>
    <property type="match status" value="1"/>
</dbReference>
<gene>
    <name evidence="8" type="ORF">CW354_07985</name>
</gene>
<feature type="transmembrane region" description="Helical" evidence="6">
    <location>
        <begin position="450"/>
        <end position="470"/>
    </location>
</feature>
<feature type="transmembrane region" description="Helical" evidence="6">
    <location>
        <begin position="418"/>
        <end position="438"/>
    </location>
</feature>
<dbReference type="EMBL" id="PJCH01000005">
    <property type="protein sequence ID" value="PQA88234.1"/>
    <property type="molecule type" value="Genomic_DNA"/>
</dbReference>
<dbReference type="GO" id="GO:0008519">
    <property type="term" value="F:ammonium channel activity"/>
    <property type="evidence" value="ECO:0007669"/>
    <property type="project" value="InterPro"/>
</dbReference>
<dbReference type="InterPro" id="IPR029020">
    <property type="entry name" value="Ammonium/urea_transptr"/>
</dbReference>